<keyword evidence="2" id="KW-0812">Transmembrane</keyword>
<gene>
    <name evidence="3" type="ORF">LMG29739_01481</name>
</gene>
<feature type="compositionally biased region" description="Basic and acidic residues" evidence="1">
    <location>
        <begin position="189"/>
        <end position="210"/>
    </location>
</feature>
<organism evidence="3 4">
    <name type="scientific">Paraburkholderia solisilvae</name>
    <dbReference type="NCBI Taxonomy" id="624376"/>
    <lineage>
        <taxon>Bacteria</taxon>
        <taxon>Pseudomonadati</taxon>
        <taxon>Pseudomonadota</taxon>
        <taxon>Betaproteobacteria</taxon>
        <taxon>Burkholderiales</taxon>
        <taxon>Burkholderiaceae</taxon>
        <taxon>Paraburkholderia</taxon>
    </lineage>
</organism>
<feature type="region of interest" description="Disordered" evidence="1">
    <location>
        <begin position="186"/>
        <end position="210"/>
    </location>
</feature>
<dbReference type="EMBL" id="CADIKF010000008">
    <property type="protein sequence ID" value="CAB3752262.1"/>
    <property type="molecule type" value="Genomic_DNA"/>
</dbReference>
<keyword evidence="4" id="KW-1185">Reference proteome</keyword>
<evidence type="ECO:0000256" key="1">
    <source>
        <dbReference type="SAM" id="MobiDB-lite"/>
    </source>
</evidence>
<protein>
    <submittedName>
        <fullName evidence="3">Uncharacterized protein</fullName>
    </submittedName>
</protein>
<keyword evidence="2" id="KW-0472">Membrane</keyword>
<dbReference type="Proteomes" id="UP000494329">
    <property type="component" value="Unassembled WGS sequence"/>
</dbReference>
<evidence type="ECO:0000313" key="4">
    <source>
        <dbReference type="Proteomes" id="UP000494329"/>
    </source>
</evidence>
<keyword evidence="2" id="KW-1133">Transmembrane helix</keyword>
<feature type="region of interest" description="Disordered" evidence="1">
    <location>
        <begin position="223"/>
        <end position="260"/>
    </location>
</feature>
<proteinExistence type="predicted"/>
<feature type="transmembrane region" description="Helical" evidence="2">
    <location>
        <begin position="92"/>
        <end position="115"/>
    </location>
</feature>
<sequence length="272" mass="29502">MKMPVRLRSYLASVSHRLLHRDRRPLDPERFDRAECVSLDHGDPFPQTSNENKKSDEIIVAPMTMGFALSGGVTRAYESDPYSELNGPNNDGAAWLGLGVAISAFALVFGGYVAIAGMGNPATLRRAEALMPRAVMGMAWLPGDLAALPEIPAPVASPASSALAASEASALTDMQRTPKKEGAATAAAARERARSASTTTRRDEKLRTSDACVNKDQRGCFRRYQTKAPSADPFRGGANGPRRVQRDFDQPMQWHSEVDVAPPLRSTTYLHH</sequence>
<reference evidence="3 4" key="1">
    <citation type="submission" date="2020-04" db="EMBL/GenBank/DDBJ databases">
        <authorList>
            <person name="De Canck E."/>
        </authorList>
    </citation>
    <scope>NUCLEOTIDE SEQUENCE [LARGE SCALE GENOMIC DNA]</scope>
    <source>
        <strain evidence="3 4">LMG 29739</strain>
    </source>
</reference>
<accession>A0A6J5DGG7</accession>
<feature type="transmembrane region" description="Helical" evidence="2">
    <location>
        <begin position="58"/>
        <end position="77"/>
    </location>
</feature>
<name>A0A6J5DGG7_9BURK</name>
<evidence type="ECO:0000256" key="2">
    <source>
        <dbReference type="SAM" id="Phobius"/>
    </source>
</evidence>
<dbReference type="AlphaFoldDB" id="A0A6J5DGG7"/>
<evidence type="ECO:0000313" key="3">
    <source>
        <dbReference type="EMBL" id="CAB3752262.1"/>
    </source>
</evidence>